<accession>A0ABP9EI32</accession>
<dbReference type="Proteomes" id="UP001499988">
    <property type="component" value="Unassembled WGS sequence"/>
</dbReference>
<evidence type="ECO:0000256" key="7">
    <source>
        <dbReference type="ARBA" id="ARBA00022692"/>
    </source>
</evidence>
<dbReference type="EMBL" id="BAABJZ010000014">
    <property type="protein sequence ID" value="GAA4878930.1"/>
    <property type="molecule type" value="Genomic_DNA"/>
</dbReference>
<evidence type="ECO:0000256" key="4">
    <source>
        <dbReference type="ARBA" id="ARBA00017522"/>
    </source>
</evidence>
<feature type="transmembrane region" description="Helical" evidence="10">
    <location>
        <begin position="177"/>
        <end position="196"/>
    </location>
</feature>
<comment type="subcellular location">
    <subcellularLocation>
        <location evidence="2">Cell membrane</location>
        <topology evidence="2">Multi-pass membrane protein</topology>
    </subcellularLocation>
</comment>
<sequence length="212" mass="23848">MTTLSEFIGNVWADAHALTGWEAVAVALAVAYLWLAMRQSLWCWVAAAISTIIFTALFWHVSLLMESALNLFYLAMAGYGFWQWRFGGGEGEGVPLIRWSRQRHLWIIASTASVALALGFVMDTYTQADLAYLDAQTTCFAIVTTYMVVNKVVENWLYWIVINSASIYLYLQKGFALSSGLYVLYIGMAVVGYLKWQKLHQQQRMMGAPSLA</sequence>
<evidence type="ECO:0000256" key="5">
    <source>
        <dbReference type="ARBA" id="ARBA00022448"/>
    </source>
</evidence>
<name>A0ABP9EI32_9GAMM</name>
<feature type="transmembrane region" description="Helical" evidence="10">
    <location>
        <begin position="15"/>
        <end position="34"/>
    </location>
</feature>
<dbReference type="Pfam" id="PF04973">
    <property type="entry name" value="NMN_transporter"/>
    <property type="match status" value="1"/>
</dbReference>
<evidence type="ECO:0000256" key="3">
    <source>
        <dbReference type="ARBA" id="ARBA00006669"/>
    </source>
</evidence>
<evidence type="ECO:0000256" key="1">
    <source>
        <dbReference type="ARBA" id="ARBA00002672"/>
    </source>
</evidence>
<dbReference type="PANTHER" id="PTHR36122">
    <property type="entry name" value="NICOTINAMIDE RIBOSIDE TRANSPORTER PNUC"/>
    <property type="match status" value="1"/>
</dbReference>
<keyword evidence="12" id="KW-1185">Reference proteome</keyword>
<reference evidence="12" key="1">
    <citation type="journal article" date="2019" name="Int. J. Syst. Evol. Microbiol.">
        <title>The Global Catalogue of Microorganisms (GCM) 10K type strain sequencing project: providing services to taxonomists for standard genome sequencing and annotation.</title>
        <authorList>
            <consortium name="The Broad Institute Genomics Platform"/>
            <consortium name="The Broad Institute Genome Sequencing Center for Infectious Disease"/>
            <person name="Wu L."/>
            <person name="Ma J."/>
        </authorList>
    </citation>
    <scope>NUCLEOTIDE SEQUENCE [LARGE SCALE GENOMIC DNA]</scope>
    <source>
        <strain evidence="12">JCM 18401</strain>
    </source>
</reference>
<evidence type="ECO:0000256" key="9">
    <source>
        <dbReference type="ARBA" id="ARBA00023136"/>
    </source>
</evidence>
<feature type="transmembrane region" description="Helical" evidence="10">
    <location>
        <begin position="156"/>
        <end position="171"/>
    </location>
</feature>
<organism evidence="11 12">
    <name type="scientific">Ferrimonas pelagia</name>
    <dbReference type="NCBI Taxonomy" id="1177826"/>
    <lineage>
        <taxon>Bacteria</taxon>
        <taxon>Pseudomonadati</taxon>
        <taxon>Pseudomonadota</taxon>
        <taxon>Gammaproteobacteria</taxon>
        <taxon>Alteromonadales</taxon>
        <taxon>Ferrimonadaceae</taxon>
        <taxon>Ferrimonas</taxon>
    </lineage>
</organism>
<evidence type="ECO:0000256" key="2">
    <source>
        <dbReference type="ARBA" id="ARBA00004651"/>
    </source>
</evidence>
<comment type="caution">
    <text evidence="11">The sequence shown here is derived from an EMBL/GenBank/DDBJ whole genome shotgun (WGS) entry which is preliminary data.</text>
</comment>
<keyword evidence="9 10" id="KW-0472">Membrane</keyword>
<dbReference type="PANTHER" id="PTHR36122:SF2">
    <property type="entry name" value="NICOTINAMIDE RIBOSIDE TRANSPORTER PNUC"/>
    <property type="match status" value="1"/>
</dbReference>
<keyword evidence="8 10" id="KW-1133">Transmembrane helix</keyword>
<proteinExistence type="inferred from homology"/>
<keyword evidence="7 10" id="KW-0812">Transmembrane</keyword>
<dbReference type="RefSeq" id="WP_345334186.1">
    <property type="nucleotide sequence ID" value="NZ_BAABJZ010000014.1"/>
</dbReference>
<evidence type="ECO:0000313" key="11">
    <source>
        <dbReference type="EMBL" id="GAA4878930.1"/>
    </source>
</evidence>
<dbReference type="NCBIfam" id="TIGR01528">
    <property type="entry name" value="NMN_trans_PnuC"/>
    <property type="match status" value="1"/>
</dbReference>
<keyword evidence="6" id="KW-1003">Cell membrane</keyword>
<protein>
    <recommendedName>
        <fullName evidence="4">Nicotinamide riboside transporter PnuC</fullName>
    </recommendedName>
</protein>
<evidence type="ECO:0000313" key="12">
    <source>
        <dbReference type="Proteomes" id="UP001499988"/>
    </source>
</evidence>
<evidence type="ECO:0000256" key="6">
    <source>
        <dbReference type="ARBA" id="ARBA00022475"/>
    </source>
</evidence>
<gene>
    <name evidence="11" type="primary">pnuC</name>
    <name evidence="11" type="ORF">GCM10023333_10880</name>
</gene>
<feature type="transmembrane region" description="Helical" evidence="10">
    <location>
        <begin position="105"/>
        <end position="125"/>
    </location>
</feature>
<evidence type="ECO:0000256" key="8">
    <source>
        <dbReference type="ARBA" id="ARBA00022989"/>
    </source>
</evidence>
<dbReference type="InterPro" id="IPR006419">
    <property type="entry name" value="NMN_transpt_PnuC"/>
</dbReference>
<keyword evidence="5" id="KW-0813">Transport</keyword>
<comment type="function">
    <text evidence="1">Required for nicotinamide riboside transport across the inner membrane.</text>
</comment>
<feature type="transmembrane region" description="Helical" evidence="10">
    <location>
        <begin position="41"/>
        <end position="61"/>
    </location>
</feature>
<comment type="similarity">
    <text evidence="3">Belongs to the nicotinamide ribonucleoside (NR) uptake permease (TC 4.B.1) family.</text>
</comment>
<evidence type="ECO:0000256" key="10">
    <source>
        <dbReference type="SAM" id="Phobius"/>
    </source>
</evidence>